<organism evidence="2 3">
    <name type="scientific">Rubripirellula lacrimiformis</name>
    <dbReference type="NCBI Taxonomy" id="1930273"/>
    <lineage>
        <taxon>Bacteria</taxon>
        <taxon>Pseudomonadati</taxon>
        <taxon>Planctomycetota</taxon>
        <taxon>Planctomycetia</taxon>
        <taxon>Pirellulales</taxon>
        <taxon>Pirellulaceae</taxon>
        <taxon>Rubripirellula</taxon>
    </lineage>
</organism>
<protein>
    <submittedName>
        <fullName evidence="2">Uncharacterized protein</fullName>
    </submittedName>
</protein>
<accession>A0A517NG00</accession>
<dbReference type="Proteomes" id="UP000318538">
    <property type="component" value="Chromosome"/>
</dbReference>
<evidence type="ECO:0000313" key="2">
    <source>
        <dbReference type="EMBL" id="QDT06031.1"/>
    </source>
</evidence>
<name>A0A517NG00_9BACT</name>
<dbReference type="AlphaFoldDB" id="A0A517NG00"/>
<evidence type="ECO:0000256" key="1">
    <source>
        <dbReference type="SAM" id="MobiDB-lite"/>
    </source>
</evidence>
<feature type="region of interest" description="Disordered" evidence="1">
    <location>
        <begin position="1"/>
        <end position="53"/>
    </location>
</feature>
<sequence length="53" mass="5412">MIVVDFTRSPLPPPPSDEIPPNPTSACPSRTGGADQGSSAQLGMPPLPIPMVS</sequence>
<dbReference type="EMBL" id="CP036525">
    <property type="protein sequence ID" value="QDT06031.1"/>
    <property type="molecule type" value="Genomic_DNA"/>
</dbReference>
<reference evidence="2 3" key="1">
    <citation type="submission" date="2019-02" db="EMBL/GenBank/DDBJ databases">
        <title>Deep-cultivation of Planctomycetes and their phenomic and genomic characterization uncovers novel biology.</title>
        <authorList>
            <person name="Wiegand S."/>
            <person name="Jogler M."/>
            <person name="Boedeker C."/>
            <person name="Pinto D."/>
            <person name="Vollmers J."/>
            <person name="Rivas-Marin E."/>
            <person name="Kohn T."/>
            <person name="Peeters S.H."/>
            <person name="Heuer A."/>
            <person name="Rast P."/>
            <person name="Oberbeckmann S."/>
            <person name="Bunk B."/>
            <person name="Jeske O."/>
            <person name="Meyerdierks A."/>
            <person name="Storesund J.E."/>
            <person name="Kallscheuer N."/>
            <person name="Luecker S."/>
            <person name="Lage O.M."/>
            <person name="Pohl T."/>
            <person name="Merkel B.J."/>
            <person name="Hornburger P."/>
            <person name="Mueller R.-W."/>
            <person name="Bruemmer F."/>
            <person name="Labrenz M."/>
            <person name="Spormann A.M."/>
            <person name="Op den Camp H."/>
            <person name="Overmann J."/>
            <person name="Amann R."/>
            <person name="Jetten M.S.M."/>
            <person name="Mascher T."/>
            <person name="Medema M.H."/>
            <person name="Devos D.P."/>
            <person name="Kaster A.-K."/>
            <person name="Ovreas L."/>
            <person name="Rohde M."/>
            <person name="Galperin M.Y."/>
            <person name="Jogler C."/>
        </authorList>
    </citation>
    <scope>NUCLEOTIDE SEQUENCE [LARGE SCALE GENOMIC DNA]</scope>
    <source>
        <strain evidence="2 3">K22_7</strain>
    </source>
</reference>
<proteinExistence type="predicted"/>
<evidence type="ECO:0000313" key="3">
    <source>
        <dbReference type="Proteomes" id="UP000318538"/>
    </source>
</evidence>
<feature type="compositionally biased region" description="Pro residues" evidence="1">
    <location>
        <begin position="10"/>
        <end position="23"/>
    </location>
</feature>
<dbReference type="KEGG" id="rlc:K227x_44380"/>
<keyword evidence="3" id="KW-1185">Reference proteome</keyword>
<gene>
    <name evidence="2" type="ORF">K227x_44380</name>
</gene>